<evidence type="ECO:0000256" key="5">
    <source>
        <dbReference type="ARBA" id="ARBA00023136"/>
    </source>
</evidence>
<dbReference type="InterPro" id="IPR020846">
    <property type="entry name" value="MFS_dom"/>
</dbReference>
<dbReference type="SUPFAM" id="SSF103473">
    <property type="entry name" value="MFS general substrate transporter"/>
    <property type="match status" value="1"/>
</dbReference>
<feature type="transmembrane region" description="Helical" evidence="7">
    <location>
        <begin position="394"/>
        <end position="414"/>
    </location>
</feature>
<keyword evidence="2" id="KW-0813">Transport</keyword>
<dbReference type="Pfam" id="PF07690">
    <property type="entry name" value="MFS_1"/>
    <property type="match status" value="1"/>
</dbReference>
<keyword evidence="3 7" id="KW-0812">Transmembrane</keyword>
<feature type="transmembrane region" description="Helical" evidence="7">
    <location>
        <begin position="453"/>
        <end position="475"/>
    </location>
</feature>
<dbReference type="FunFam" id="1.20.1250.20:FF:000106">
    <property type="entry name" value="MFS transporter, putative"/>
    <property type="match status" value="1"/>
</dbReference>
<dbReference type="GO" id="GO:0022857">
    <property type="term" value="F:transmembrane transporter activity"/>
    <property type="evidence" value="ECO:0007669"/>
    <property type="project" value="InterPro"/>
</dbReference>
<feature type="transmembrane region" description="Helical" evidence="7">
    <location>
        <begin position="212"/>
        <end position="234"/>
    </location>
</feature>
<evidence type="ECO:0000256" key="4">
    <source>
        <dbReference type="ARBA" id="ARBA00022989"/>
    </source>
</evidence>
<feature type="transmembrane region" description="Helical" evidence="7">
    <location>
        <begin position="362"/>
        <end position="382"/>
    </location>
</feature>
<evidence type="ECO:0000256" key="2">
    <source>
        <dbReference type="ARBA" id="ARBA00022448"/>
    </source>
</evidence>
<dbReference type="Proteomes" id="UP000326565">
    <property type="component" value="Unassembled WGS sequence"/>
</dbReference>
<dbReference type="PROSITE" id="PS50850">
    <property type="entry name" value="MFS"/>
    <property type="match status" value="1"/>
</dbReference>
<comment type="subcellular location">
    <subcellularLocation>
        <location evidence="1">Membrane</location>
        <topology evidence="1">Multi-pass membrane protein</topology>
    </subcellularLocation>
</comment>
<feature type="transmembrane region" description="Helical" evidence="7">
    <location>
        <begin position="246"/>
        <end position="268"/>
    </location>
</feature>
<evidence type="ECO:0000256" key="1">
    <source>
        <dbReference type="ARBA" id="ARBA00004141"/>
    </source>
</evidence>
<feature type="compositionally biased region" description="Polar residues" evidence="6">
    <location>
        <begin position="33"/>
        <end position="49"/>
    </location>
</feature>
<evidence type="ECO:0000256" key="6">
    <source>
        <dbReference type="SAM" id="MobiDB-lite"/>
    </source>
</evidence>
<accession>A0A5N5WZM9</accession>
<dbReference type="PANTHER" id="PTHR43791:SF65">
    <property type="entry name" value="MAJOR FACILITATOR SUPERFAMILY (MFS) PROFILE DOMAIN-CONTAINING PROTEIN-RELATED"/>
    <property type="match status" value="1"/>
</dbReference>
<reference evidence="9 10" key="1">
    <citation type="submission" date="2019-04" db="EMBL/GenBank/DDBJ databases">
        <title>Friends and foes A comparative genomics study of 23 Aspergillus species from section Flavi.</title>
        <authorList>
            <consortium name="DOE Joint Genome Institute"/>
            <person name="Kjaerbolling I."/>
            <person name="Vesth T."/>
            <person name="Frisvad J.C."/>
            <person name="Nybo J.L."/>
            <person name="Theobald S."/>
            <person name="Kildgaard S."/>
            <person name="Isbrandt T."/>
            <person name="Kuo A."/>
            <person name="Sato A."/>
            <person name="Lyhne E.K."/>
            <person name="Kogle M.E."/>
            <person name="Wiebenga A."/>
            <person name="Kun R.S."/>
            <person name="Lubbers R.J."/>
            <person name="Makela M.R."/>
            <person name="Barry K."/>
            <person name="Chovatia M."/>
            <person name="Clum A."/>
            <person name="Daum C."/>
            <person name="Haridas S."/>
            <person name="He G."/>
            <person name="LaButti K."/>
            <person name="Lipzen A."/>
            <person name="Mondo S."/>
            <person name="Riley R."/>
            <person name="Salamov A."/>
            <person name="Simmons B.A."/>
            <person name="Magnuson J.K."/>
            <person name="Henrissat B."/>
            <person name="Mortensen U.H."/>
            <person name="Larsen T.O."/>
            <person name="Devries R.P."/>
            <person name="Grigoriev I.V."/>
            <person name="Machida M."/>
            <person name="Baker S.E."/>
            <person name="Andersen M.R."/>
        </authorList>
    </citation>
    <scope>NUCLEOTIDE SEQUENCE [LARGE SCALE GENOMIC DNA]</scope>
    <source>
        <strain evidence="9 10">CBS 151.66</strain>
    </source>
</reference>
<evidence type="ECO:0000259" key="8">
    <source>
        <dbReference type="PROSITE" id="PS50850"/>
    </source>
</evidence>
<dbReference type="GO" id="GO:0016020">
    <property type="term" value="C:membrane"/>
    <property type="evidence" value="ECO:0007669"/>
    <property type="project" value="UniProtKB-SubCell"/>
</dbReference>
<gene>
    <name evidence="9" type="ORF">BDV29DRAFT_157852</name>
</gene>
<dbReference type="InterPro" id="IPR036259">
    <property type="entry name" value="MFS_trans_sf"/>
</dbReference>
<evidence type="ECO:0000313" key="9">
    <source>
        <dbReference type="EMBL" id="KAB8073165.1"/>
    </source>
</evidence>
<keyword evidence="10" id="KW-1185">Reference proteome</keyword>
<keyword evidence="5 7" id="KW-0472">Membrane</keyword>
<keyword evidence="4 7" id="KW-1133">Transmembrane helix</keyword>
<dbReference type="EMBL" id="ML732232">
    <property type="protein sequence ID" value="KAB8073165.1"/>
    <property type="molecule type" value="Genomic_DNA"/>
</dbReference>
<feature type="transmembrane region" description="Helical" evidence="7">
    <location>
        <begin position="522"/>
        <end position="541"/>
    </location>
</feature>
<dbReference type="PANTHER" id="PTHR43791">
    <property type="entry name" value="PERMEASE-RELATED"/>
    <property type="match status" value="1"/>
</dbReference>
<dbReference type="Gene3D" id="1.20.1250.20">
    <property type="entry name" value="MFS general substrate transporter like domains"/>
    <property type="match status" value="1"/>
</dbReference>
<feature type="domain" description="Major facilitator superfamily (MFS) profile" evidence="8">
    <location>
        <begin position="120"/>
        <end position="581"/>
    </location>
</feature>
<organism evidence="9 10">
    <name type="scientific">Aspergillus leporis</name>
    <dbReference type="NCBI Taxonomy" id="41062"/>
    <lineage>
        <taxon>Eukaryota</taxon>
        <taxon>Fungi</taxon>
        <taxon>Dikarya</taxon>
        <taxon>Ascomycota</taxon>
        <taxon>Pezizomycotina</taxon>
        <taxon>Eurotiomycetes</taxon>
        <taxon>Eurotiomycetidae</taxon>
        <taxon>Eurotiales</taxon>
        <taxon>Aspergillaceae</taxon>
        <taxon>Aspergillus</taxon>
        <taxon>Aspergillus subgen. Circumdati</taxon>
    </lineage>
</organism>
<evidence type="ECO:0000256" key="3">
    <source>
        <dbReference type="ARBA" id="ARBA00022692"/>
    </source>
</evidence>
<sequence>MPVVIARLLQKDDISGVQPGSSTTSDVEKKGSITVTSKPAPLSNQSTLGDTSDDRRFWFQRSKSYDPNAIATQPSVFDDPELVEEYRPRPDWESVHRFDPSARWTWGEENKVVRKLDLRIMVLACMMMTALELDRSNIQQANADNFLSDLGLSRNDYNLGNTIFKLFYLLTEIPAQLIGRYIGAERWIPIQMTSWSLVALCQFWLRDRSSFLACRALIGIFSGGFTPTMILYLSCFYKHHELSIRLGFWYAAQAVADVLAGFLAYGILHLRGYGGQAGWRWLFLIEGSFTLILAILSFLFLPPSPTQTASWARGKMGWFTERDEVILVNRIVREDPSKGSMRNNEPLTLKLIWQSFNDFDLWPLYIIGLIFLIPYITISQYFTLLMTDLGFDEFNVILLAIPYSILGIVTRILLTYAAEIFGSLAWMGALAQAWSLPMLIYMNVVDISQTTKWVGWTVLTLIISLPSAHALQAGWNSRNSNSVQSRALSAAMYNMSVQISGVIASNVYQDWDAPRYVQGNRILLAVACTNIAVYGATKVYYMMRNRHRDRKWKAMTEDQRIEYIATTDDIGNKRLDFRFAH</sequence>
<protein>
    <submittedName>
        <fullName evidence="9">Major facilitator superfamily domain-containing protein</fullName>
    </submittedName>
</protein>
<proteinExistence type="predicted"/>
<feature type="region of interest" description="Disordered" evidence="6">
    <location>
        <begin position="14"/>
        <end position="49"/>
    </location>
</feature>
<dbReference type="AlphaFoldDB" id="A0A5N5WZM9"/>
<feature type="transmembrane region" description="Helical" evidence="7">
    <location>
        <begin position="280"/>
        <end position="301"/>
    </location>
</feature>
<feature type="transmembrane region" description="Helical" evidence="7">
    <location>
        <begin position="420"/>
        <end position="441"/>
    </location>
</feature>
<name>A0A5N5WZM9_9EURO</name>
<dbReference type="OrthoDB" id="1935484at2759"/>
<dbReference type="InterPro" id="IPR011701">
    <property type="entry name" value="MFS"/>
</dbReference>
<evidence type="ECO:0000313" key="10">
    <source>
        <dbReference type="Proteomes" id="UP000326565"/>
    </source>
</evidence>
<evidence type="ECO:0000256" key="7">
    <source>
        <dbReference type="SAM" id="Phobius"/>
    </source>
</evidence>